<accession>A0A438FWJ1</accession>
<evidence type="ECO:0000256" key="1">
    <source>
        <dbReference type="SAM" id="MobiDB-lite"/>
    </source>
</evidence>
<evidence type="ECO:0000313" key="3">
    <source>
        <dbReference type="Proteomes" id="UP000288805"/>
    </source>
</evidence>
<reference evidence="2 3" key="1">
    <citation type="journal article" date="2018" name="PLoS Genet.">
        <title>Population sequencing reveals clonal diversity and ancestral inbreeding in the grapevine cultivar Chardonnay.</title>
        <authorList>
            <person name="Roach M.J."/>
            <person name="Johnson D.L."/>
            <person name="Bohlmann J."/>
            <person name="van Vuuren H.J."/>
            <person name="Jones S.J."/>
            <person name="Pretorius I.S."/>
            <person name="Schmidt S.A."/>
            <person name="Borneman A.R."/>
        </authorList>
    </citation>
    <scope>NUCLEOTIDE SEQUENCE [LARGE SCALE GENOMIC DNA]</scope>
    <source>
        <strain evidence="3">cv. Chardonnay</strain>
        <tissue evidence="2">Leaf</tissue>
    </source>
</reference>
<dbReference type="Proteomes" id="UP000288805">
    <property type="component" value="Unassembled WGS sequence"/>
</dbReference>
<organism evidence="2 3">
    <name type="scientific">Vitis vinifera</name>
    <name type="common">Grape</name>
    <dbReference type="NCBI Taxonomy" id="29760"/>
    <lineage>
        <taxon>Eukaryota</taxon>
        <taxon>Viridiplantae</taxon>
        <taxon>Streptophyta</taxon>
        <taxon>Embryophyta</taxon>
        <taxon>Tracheophyta</taxon>
        <taxon>Spermatophyta</taxon>
        <taxon>Magnoliopsida</taxon>
        <taxon>eudicotyledons</taxon>
        <taxon>Gunneridae</taxon>
        <taxon>Pentapetalae</taxon>
        <taxon>rosids</taxon>
        <taxon>Vitales</taxon>
        <taxon>Vitaceae</taxon>
        <taxon>Viteae</taxon>
        <taxon>Vitis</taxon>
    </lineage>
</organism>
<gene>
    <name evidence="2" type="ORF">CK203_052293</name>
</gene>
<dbReference type="EMBL" id="QGNW01000723">
    <property type="protein sequence ID" value="RVW64309.1"/>
    <property type="molecule type" value="Genomic_DNA"/>
</dbReference>
<protein>
    <submittedName>
        <fullName evidence="2">Uncharacterized protein</fullName>
    </submittedName>
</protein>
<feature type="compositionally biased region" description="Polar residues" evidence="1">
    <location>
        <begin position="26"/>
        <end position="35"/>
    </location>
</feature>
<evidence type="ECO:0000313" key="2">
    <source>
        <dbReference type="EMBL" id="RVW64309.1"/>
    </source>
</evidence>
<comment type="caution">
    <text evidence="2">The sequence shown here is derived from an EMBL/GenBank/DDBJ whole genome shotgun (WGS) entry which is preliminary data.</text>
</comment>
<name>A0A438FWJ1_VITVI</name>
<feature type="region of interest" description="Disordered" evidence="1">
    <location>
        <begin position="1"/>
        <end position="35"/>
    </location>
</feature>
<proteinExistence type="predicted"/>
<sequence>MQQSMAMKSDNEDRGIQGVKRATIGSGANSSTADNNLAVVELMKK</sequence>
<dbReference type="AlphaFoldDB" id="A0A438FWJ1"/>